<keyword evidence="4" id="KW-0186">Copper</keyword>
<evidence type="ECO:0000259" key="10">
    <source>
        <dbReference type="Pfam" id="PF07732"/>
    </source>
</evidence>
<feature type="compositionally biased region" description="Basic and acidic residues" evidence="5">
    <location>
        <begin position="651"/>
        <end position="665"/>
    </location>
</feature>
<reference evidence="12 13" key="1">
    <citation type="submission" date="2025-04" db="UniProtKB">
        <authorList>
            <consortium name="RefSeq"/>
        </authorList>
    </citation>
    <scope>IDENTIFICATION</scope>
    <source>
        <tissue evidence="12 13">Whole sample</tissue>
    </source>
</reference>
<evidence type="ECO:0000259" key="9">
    <source>
        <dbReference type="Pfam" id="PF07731"/>
    </source>
</evidence>
<dbReference type="Proteomes" id="UP000694844">
    <property type="component" value="Chromosome 8"/>
</dbReference>
<keyword evidence="6" id="KW-1133">Transmembrane helix</keyword>
<feature type="domain" description="Plastocyanin-like" evidence="10">
    <location>
        <begin position="80"/>
        <end position="182"/>
    </location>
</feature>
<keyword evidence="11" id="KW-1185">Reference proteome</keyword>
<dbReference type="CDD" id="cd13858">
    <property type="entry name" value="CuRO_1_tcLCC2_insect_like"/>
    <property type="match status" value="1"/>
</dbReference>
<evidence type="ECO:0000256" key="6">
    <source>
        <dbReference type="SAM" id="Phobius"/>
    </source>
</evidence>
<dbReference type="FunFam" id="2.60.40.420:FF:000045">
    <property type="entry name" value="Laccase 2"/>
    <property type="match status" value="1"/>
</dbReference>
<dbReference type="Pfam" id="PF07732">
    <property type="entry name" value="Cu-oxidase_3"/>
    <property type="match status" value="1"/>
</dbReference>
<feature type="domain" description="Plastocyanin-like" evidence="9">
    <location>
        <begin position="460"/>
        <end position="615"/>
    </location>
</feature>
<dbReference type="Gene3D" id="2.60.40.420">
    <property type="entry name" value="Cupredoxins - blue copper proteins"/>
    <property type="match status" value="3"/>
</dbReference>
<protein>
    <submittedName>
        <fullName evidence="12 13">Laccase-2-like</fullName>
    </submittedName>
</protein>
<dbReference type="AlphaFoldDB" id="A0A8B8B151"/>
<comment type="similarity">
    <text evidence="1">Belongs to the multicopper oxidase family.</text>
</comment>
<accession>A0A8B8B151</accession>
<dbReference type="PROSITE" id="PS00080">
    <property type="entry name" value="MULTICOPPER_OXIDASE2"/>
    <property type="match status" value="1"/>
</dbReference>
<name>A0A8B8B151_CRAVI</name>
<dbReference type="OrthoDB" id="2121828at2759"/>
<dbReference type="InterPro" id="IPR045087">
    <property type="entry name" value="Cu-oxidase_fam"/>
</dbReference>
<organism evidence="11 12">
    <name type="scientific">Crassostrea virginica</name>
    <name type="common">Eastern oyster</name>
    <dbReference type="NCBI Taxonomy" id="6565"/>
    <lineage>
        <taxon>Eukaryota</taxon>
        <taxon>Metazoa</taxon>
        <taxon>Spiralia</taxon>
        <taxon>Lophotrochozoa</taxon>
        <taxon>Mollusca</taxon>
        <taxon>Bivalvia</taxon>
        <taxon>Autobranchia</taxon>
        <taxon>Pteriomorphia</taxon>
        <taxon>Ostreida</taxon>
        <taxon>Ostreoidea</taxon>
        <taxon>Ostreidae</taxon>
        <taxon>Crassostrea</taxon>
    </lineage>
</organism>
<dbReference type="Pfam" id="PF07731">
    <property type="entry name" value="Cu-oxidase_2"/>
    <property type="match status" value="1"/>
</dbReference>
<dbReference type="GO" id="GO:0005507">
    <property type="term" value="F:copper ion binding"/>
    <property type="evidence" value="ECO:0007669"/>
    <property type="project" value="InterPro"/>
</dbReference>
<keyword evidence="3" id="KW-0560">Oxidoreductase</keyword>
<keyword evidence="2" id="KW-0479">Metal-binding</keyword>
<dbReference type="PROSITE" id="PS00079">
    <property type="entry name" value="MULTICOPPER_OXIDASE1"/>
    <property type="match status" value="2"/>
</dbReference>
<feature type="transmembrane region" description="Helical" evidence="6">
    <location>
        <begin position="672"/>
        <end position="699"/>
    </location>
</feature>
<keyword evidence="6" id="KW-0812">Transmembrane</keyword>
<evidence type="ECO:0000256" key="2">
    <source>
        <dbReference type="ARBA" id="ARBA00022723"/>
    </source>
</evidence>
<dbReference type="Pfam" id="PF00394">
    <property type="entry name" value="Cu-oxidase"/>
    <property type="match status" value="1"/>
</dbReference>
<dbReference type="CDD" id="cd13884">
    <property type="entry name" value="CuRO_2_tcLCC_insect_like"/>
    <property type="match status" value="1"/>
</dbReference>
<feature type="chain" id="PRO_5044665946" evidence="7">
    <location>
        <begin position="18"/>
        <end position="754"/>
    </location>
</feature>
<evidence type="ECO:0000256" key="7">
    <source>
        <dbReference type="SAM" id="SignalP"/>
    </source>
</evidence>
<dbReference type="InterPro" id="IPR001117">
    <property type="entry name" value="Cu-oxidase_2nd"/>
</dbReference>
<feature type="domain" description="Plastocyanin-like" evidence="8">
    <location>
        <begin position="220"/>
        <end position="359"/>
    </location>
</feature>
<dbReference type="InterPro" id="IPR033138">
    <property type="entry name" value="Cu_oxidase_CS"/>
</dbReference>
<gene>
    <name evidence="12 13" type="primary">LOC111106611</name>
</gene>
<dbReference type="SUPFAM" id="SSF49503">
    <property type="entry name" value="Cupredoxins"/>
    <property type="match status" value="3"/>
</dbReference>
<dbReference type="PANTHER" id="PTHR11709">
    <property type="entry name" value="MULTI-COPPER OXIDASE"/>
    <property type="match status" value="1"/>
</dbReference>
<dbReference type="InterPro" id="IPR011707">
    <property type="entry name" value="Cu-oxidase-like_N"/>
</dbReference>
<dbReference type="CDD" id="cd13905">
    <property type="entry name" value="CuRO_3_tcLLC2_insect_like"/>
    <property type="match status" value="1"/>
</dbReference>
<proteinExistence type="inferred from homology"/>
<dbReference type="RefSeq" id="XP_022297052.1">
    <property type="nucleotide sequence ID" value="XM_022441344.1"/>
</dbReference>
<evidence type="ECO:0000259" key="8">
    <source>
        <dbReference type="Pfam" id="PF00394"/>
    </source>
</evidence>
<feature type="compositionally biased region" description="Polar residues" evidence="5">
    <location>
        <begin position="730"/>
        <end position="745"/>
    </location>
</feature>
<dbReference type="GO" id="GO:0006826">
    <property type="term" value="P:iron ion transport"/>
    <property type="evidence" value="ECO:0007669"/>
    <property type="project" value="TreeGrafter"/>
</dbReference>
<dbReference type="KEGG" id="cvn:111106611"/>
<evidence type="ECO:0000313" key="11">
    <source>
        <dbReference type="Proteomes" id="UP000694844"/>
    </source>
</evidence>
<dbReference type="GO" id="GO:0016491">
    <property type="term" value="F:oxidoreductase activity"/>
    <property type="evidence" value="ECO:0007669"/>
    <property type="project" value="UniProtKB-KW"/>
</dbReference>
<evidence type="ECO:0000313" key="13">
    <source>
        <dbReference type="RefSeq" id="XP_022297052.1"/>
    </source>
</evidence>
<feature type="signal peptide" evidence="7">
    <location>
        <begin position="1"/>
        <end position="17"/>
    </location>
</feature>
<dbReference type="GeneID" id="111106611"/>
<dbReference type="GO" id="GO:0005886">
    <property type="term" value="C:plasma membrane"/>
    <property type="evidence" value="ECO:0007669"/>
    <property type="project" value="TreeGrafter"/>
</dbReference>
<dbReference type="InterPro" id="IPR011706">
    <property type="entry name" value="Cu-oxidase_C"/>
</dbReference>
<evidence type="ECO:0000256" key="5">
    <source>
        <dbReference type="SAM" id="MobiDB-lite"/>
    </source>
</evidence>
<keyword evidence="7" id="KW-0732">Signal</keyword>
<evidence type="ECO:0000313" key="12">
    <source>
        <dbReference type="RefSeq" id="XP_022297051.1"/>
    </source>
</evidence>
<feature type="region of interest" description="Disordered" evidence="5">
    <location>
        <begin position="642"/>
        <end position="665"/>
    </location>
</feature>
<keyword evidence="6" id="KW-0472">Membrane</keyword>
<evidence type="ECO:0000256" key="1">
    <source>
        <dbReference type="ARBA" id="ARBA00010609"/>
    </source>
</evidence>
<sequence>MLTSCILLLLLMSPVFGYVCDKSATICETSLVINHRLTMYRDGALYPENGKLYRYDVTNTTNAEPVPIEDVITADGWENNRLVVVANETLPGPDIIVFEGQTVVIHVKNSLLSDTVTIHWHGLHQSETPFMDGVPFVSQCPIMSGQTFTYKFKAFPPGTFWYHSHVGAQRVDGLLGAFIIRKYEQNPLPEHILQIQDWNHDYEADKGYYLMKNGIVRNRTKYIPSQSLDGSFFSLFEAQSGLINGKGRYYYNLEKGIHNGAPLEVYNVKQNSSYRFRVIGVGALFPFRISIDYHMLTVIETDGYPIEPTVAESFIINPGERFDFVLEANKSIGNYWIRGKTLEVTPRHTIAEAILRYESAPETEPESTQTICMENDKCVVINCPFSFYPKHEFTQCILIDQLKSISSNDPAPAVEEGKFKEYFLNFAFPGTITFPGSINGISLELPTVSGLTQPREISNTCDKVDCGEQRLCSCTNSLSLQHGDTVQMVFLNMGKGLGWSHPVHMHGHSFYVLKMGYATYNDTTGNFIAQNPDIDCKGGVPPNESFCNAASWKDPAWLNGNVPGLELQYPLRKDTVIVPSGGYVVVRIKADNPGLWIMHCHIALHANNGMEMLLNESFSHLPEIPRHFPTCGNFKLGDNYTQAAEEEKQEAEEKKQETEEKKQEDTIPMQGFYTVVGVLAGVVFLQFLVIIVIIGMHLLSELNRKKVPEPKIIHQNPKIETEIGREPESEQINQTPPTEGGFFNQSYQTEITKC</sequence>
<feature type="region of interest" description="Disordered" evidence="5">
    <location>
        <begin position="725"/>
        <end position="745"/>
    </location>
</feature>
<dbReference type="RefSeq" id="XP_022297051.1">
    <property type="nucleotide sequence ID" value="XM_022441343.1"/>
</dbReference>
<evidence type="ECO:0000256" key="4">
    <source>
        <dbReference type="ARBA" id="ARBA00023008"/>
    </source>
</evidence>
<dbReference type="PANTHER" id="PTHR11709:SF394">
    <property type="entry name" value="FI03373P-RELATED"/>
    <property type="match status" value="1"/>
</dbReference>
<evidence type="ECO:0000256" key="3">
    <source>
        <dbReference type="ARBA" id="ARBA00023002"/>
    </source>
</evidence>
<dbReference type="InterPro" id="IPR008972">
    <property type="entry name" value="Cupredoxin"/>
</dbReference>
<dbReference type="InterPro" id="IPR002355">
    <property type="entry name" value="Cu_oxidase_Cu_BS"/>
</dbReference>